<evidence type="ECO:0000313" key="3">
    <source>
        <dbReference type="Proteomes" id="UP001487740"/>
    </source>
</evidence>
<evidence type="ECO:0000256" key="1">
    <source>
        <dbReference type="SAM" id="MobiDB-lite"/>
    </source>
</evidence>
<protein>
    <submittedName>
        <fullName evidence="2">Uncharacterized protein</fullName>
    </submittedName>
</protein>
<name>A0AAW0TCK4_SCYPA</name>
<dbReference type="EMBL" id="JARAKH010000033">
    <property type="protein sequence ID" value="KAK8385244.1"/>
    <property type="molecule type" value="Genomic_DNA"/>
</dbReference>
<proteinExistence type="predicted"/>
<dbReference type="Proteomes" id="UP001487740">
    <property type="component" value="Unassembled WGS sequence"/>
</dbReference>
<organism evidence="2 3">
    <name type="scientific">Scylla paramamosain</name>
    <name type="common">Mud crab</name>
    <dbReference type="NCBI Taxonomy" id="85552"/>
    <lineage>
        <taxon>Eukaryota</taxon>
        <taxon>Metazoa</taxon>
        <taxon>Ecdysozoa</taxon>
        <taxon>Arthropoda</taxon>
        <taxon>Crustacea</taxon>
        <taxon>Multicrustacea</taxon>
        <taxon>Malacostraca</taxon>
        <taxon>Eumalacostraca</taxon>
        <taxon>Eucarida</taxon>
        <taxon>Decapoda</taxon>
        <taxon>Pleocyemata</taxon>
        <taxon>Brachyura</taxon>
        <taxon>Eubrachyura</taxon>
        <taxon>Portunoidea</taxon>
        <taxon>Portunidae</taxon>
        <taxon>Portuninae</taxon>
        <taxon>Scylla</taxon>
    </lineage>
</organism>
<feature type="compositionally biased region" description="Polar residues" evidence="1">
    <location>
        <begin position="72"/>
        <end position="81"/>
    </location>
</feature>
<feature type="region of interest" description="Disordered" evidence="1">
    <location>
        <begin position="62"/>
        <end position="88"/>
    </location>
</feature>
<accession>A0AAW0TCK4</accession>
<gene>
    <name evidence="2" type="ORF">O3P69_012215</name>
</gene>
<dbReference type="AlphaFoldDB" id="A0AAW0TCK4"/>
<keyword evidence="3" id="KW-1185">Reference proteome</keyword>
<reference evidence="2 3" key="1">
    <citation type="submission" date="2023-03" db="EMBL/GenBank/DDBJ databases">
        <title>High-quality genome of Scylla paramamosain provides insights in environmental adaptation.</title>
        <authorList>
            <person name="Zhang L."/>
        </authorList>
    </citation>
    <scope>NUCLEOTIDE SEQUENCE [LARGE SCALE GENOMIC DNA]</scope>
    <source>
        <strain evidence="2">LZ_2023a</strain>
        <tissue evidence="2">Muscle</tissue>
    </source>
</reference>
<sequence>MVYDAHTPTHLPRFMDSTASMKGAAVVGCKGTADFRPESRDADTQPPANRPHQFRIASYLQGSEDSAPYTRLNVNDTNDTSHGGVEPY</sequence>
<evidence type="ECO:0000313" key="2">
    <source>
        <dbReference type="EMBL" id="KAK8385244.1"/>
    </source>
</evidence>
<comment type="caution">
    <text evidence="2">The sequence shown here is derived from an EMBL/GenBank/DDBJ whole genome shotgun (WGS) entry which is preliminary data.</text>
</comment>